<dbReference type="PROSITE" id="PS51257">
    <property type="entry name" value="PROKAR_LIPOPROTEIN"/>
    <property type="match status" value="1"/>
</dbReference>
<evidence type="ECO:0000256" key="1">
    <source>
        <dbReference type="SAM" id="SignalP"/>
    </source>
</evidence>
<evidence type="ECO:0000259" key="2">
    <source>
        <dbReference type="PROSITE" id="PS50853"/>
    </source>
</evidence>
<dbReference type="EMBL" id="JABRWQ010000002">
    <property type="protein sequence ID" value="NRD22865.1"/>
    <property type="molecule type" value="Genomic_DNA"/>
</dbReference>
<dbReference type="CDD" id="cd00063">
    <property type="entry name" value="FN3"/>
    <property type="match status" value="1"/>
</dbReference>
<sequence>MKKLILLLAISILALGCSSSDDSDSSSCPKPTNLDVNNITNTTATFSWSYEVDSALFQVEYGQFGFTQGSGTILTIPEPYVHIENLLEQTQYTFYARVFCNESNEYSSWSTPFNFVTLNYNPYCNDPGNLYVQPYNNSVSYNYIDLAWSDGDFDGSQIQHGTEGFILGSGTITTYDETIYPSNARISGLNSDTSYDFYVRNTCGESGYSSWVGPVTHSTLEDPLNPSCLDPINFTLDQIYTTAQGSDVLVFSWDSMNGENTWQLHKVGSGDPIGSGTTIDTSYNPIQLTNHTYTGAVYDFYIRANCGTNGYSDWVGPITVTGP</sequence>
<dbReference type="InterPro" id="IPR013783">
    <property type="entry name" value="Ig-like_fold"/>
</dbReference>
<dbReference type="Pfam" id="PF00041">
    <property type="entry name" value="fn3"/>
    <property type="match status" value="1"/>
</dbReference>
<feature type="domain" description="Fibronectin type-III" evidence="2">
    <location>
        <begin position="30"/>
        <end position="120"/>
    </location>
</feature>
<feature type="chain" id="PRO_5046679032" evidence="1">
    <location>
        <begin position="20"/>
        <end position="323"/>
    </location>
</feature>
<dbReference type="Proteomes" id="UP000805085">
    <property type="component" value="Unassembled WGS sequence"/>
</dbReference>
<dbReference type="RefSeq" id="WP_173300494.1">
    <property type="nucleotide sequence ID" value="NZ_JABRWQ010000002.1"/>
</dbReference>
<dbReference type="PROSITE" id="PS50853">
    <property type="entry name" value="FN3"/>
    <property type="match status" value="2"/>
</dbReference>
<keyword evidence="4" id="KW-1185">Reference proteome</keyword>
<dbReference type="InterPro" id="IPR003961">
    <property type="entry name" value="FN3_dom"/>
</dbReference>
<accession>A0ABX2E2Z9</accession>
<dbReference type="InterPro" id="IPR036116">
    <property type="entry name" value="FN3_sf"/>
</dbReference>
<dbReference type="SMART" id="SM00060">
    <property type="entry name" value="FN3"/>
    <property type="match status" value="2"/>
</dbReference>
<reference evidence="3 4" key="1">
    <citation type="journal article" date="2015" name="Int. J. Syst. Evol. Microbiol.">
        <title>Winogradskyella litoriviva sp. nov., isolated from coastal seawater.</title>
        <authorList>
            <person name="Nedashkovskaya O.I."/>
            <person name="Kukhlevskiy A.D."/>
            <person name="Zhukova N.V."/>
            <person name="Kim S.J."/>
            <person name="Rhee S.K."/>
            <person name="Mikhailov V.V."/>
        </authorList>
    </citation>
    <scope>NUCLEOTIDE SEQUENCE [LARGE SCALE GENOMIC DNA]</scope>
    <source>
        <strain evidence="3 4">KMM6491</strain>
    </source>
</reference>
<feature type="signal peptide" evidence="1">
    <location>
        <begin position="1"/>
        <end position="19"/>
    </location>
</feature>
<protein>
    <submittedName>
        <fullName evidence="3">Fibronectin type III domain-containing protein</fullName>
    </submittedName>
</protein>
<organism evidence="3 4">
    <name type="scientific">Winogradskyella litoriviva</name>
    <dbReference type="NCBI Taxonomy" id="1220182"/>
    <lineage>
        <taxon>Bacteria</taxon>
        <taxon>Pseudomonadati</taxon>
        <taxon>Bacteroidota</taxon>
        <taxon>Flavobacteriia</taxon>
        <taxon>Flavobacteriales</taxon>
        <taxon>Flavobacteriaceae</taxon>
        <taxon>Winogradskyella</taxon>
    </lineage>
</organism>
<proteinExistence type="predicted"/>
<dbReference type="Gene3D" id="2.60.40.10">
    <property type="entry name" value="Immunoglobulins"/>
    <property type="match status" value="2"/>
</dbReference>
<feature type="domain" description="Fibronectin type-III" evidence="2">
    <location>
        <begin position="126"/>
        <end position="222"/>
    </location>
</feature>
<name>A0ABX2E2Z9_9FLAO</name>
<evidence type="ECO:0000313" key="4">
    <source>
        <dbReference type="Proteomes" id="UP000805085"/>
    </source>
</evidence>
<gene>
    <name evidence="3" type="ORF">HNV10_06410</name>
</gene>
<keyword evidence="1" id="KW-0732">Signal</keyword>
<comment type="caution">
    <text evidence="3">The sequence shown here is derived from an EMBL/GenBank/DDBJ whole genome shotgun (WGS) entry which is preliminary data.</text>
</comment>
<evidence type="ECO:0000313" key="3">
    <source>
        <dbReference type="EMBL" id="NRD22865.1"/>
    </source>
</evidence>
<dbReference type="SUPFAM" id="SSF49265">
    <property type="entry name" value="Fibronectin type III"/>
    <property type="match status" value="2"/>
</dbReference>